<reference evidence="3 4" key="1">
    <citation type="submission" date="2019-09" db="EMBL/GenBank/DDBJ databases">
        <title>Taxonomy of Antarctic Massilia spp.: description of Massilia rubra sp. nov., Massilia aquatica sp. nov., Massilia mucilaginosa sp. nov., Massilia frigida sp. nov. isolated from streams, lakes and regoliths.</title>
        <authorList>
            <person name="Holochova P."/>
            <person name="Sedlacek I."/>
            <person name="Kralova S."/>
            <person name="Maslanova I."/>
            <person name="Busse H.-J."/>
            <person name="Stankova E."/>
            <person name="Vrbovska V."/>
            <person name="Kovarovic V."/>
            <person name="Bartak M."/>
            <person name="Svec P."/>
            <person name="Pantucek R."/>
        </authorList>
    </citation>
    <scope>NUCLEOTIDE SEQUENCE [LARGE SCALE GENOMIC DNA]</scope>
    <source>
        <strain evidence="3 4">CCM 8692</strain>
    </source>
</reference>
<evidence type="ECO:0000313" key="4">
    <source>
        <dbReference type="Proteomes" id="UP000785613"/>
    </source>
</evidence>
<dbReference type="InterPro" id="IPR001387">
    <property type="entry name" value="Cro/C1-type_HTH"/>
</dbReference>
<sequence>MRLLGVFVRQVGDWEGAMLEFSLATEKEIREELTARLRQRRLIKGITLETLAERAGMGKATLQRLETGGDCTFENFIRAVLALGMASELQDSFALKSLSIAQMERDAEHGKRMRAPRKLRPKGR</sequence>
<dbReference type="Proteomes" id="UP000785613">
    <property type="component" value="Unassembled WGS sequence"/>
</dbReference>
<evidence type="ECO:0000256" key="1">
    <source>
        <dbReference type="SAM" id="MobiDB-lite"/>
    </source>
</evidence>
<accession>A0ABX0LQV4</accession>
<dbReference type="Gene3D" id="1.10.260.40">
    <property type="entry name" value="lambda repressor-like DNA-binding domains"/>
    <property type="match status" value="1"/>
</dbReference>
<dbReference type="RefSeq" id="WP_167229827.1">
    <property type="nucleotide sequence ID" value="NZ_VUYU01000025.1"/>
</dbReference>
<dbReference type="Pfam" id="PF13560">
    <property type="entry name" value="HTH_31"/>
    <property type="match status" value="1"/>
</dbReference>
<gene>
    <name evidence="3" type="ORF">F0185_26660</name>
</gene>
<evidence type="ECO:0000259" key="2">
    <source>
        <dbReference type="PROSITE" id="PS50943"/>
    </source>
</evidence>
<proteinExistence type="predicted"/>
<dbReference type="SUPFAM" id="SSF47413">
    <property type="entry name" value="lambda repressor-like DNA-binding domains"/>
    <property type="match status" value="1"/>
</dbReference>
<organism evidence="3 4">
    <name type="scientific">Massilia rubra</name>
    <dbReference type="NCBI Taxonomy" id="2607910"/>
    <lineage>
        <taxon>Bacteria</taxon>
        <taxon>Pseudomonadati</taxon>
        <taxon>Pseudomonadota</taxon>
        <taxon>Betaproteobacteria</taxon>
        <taxon>Burkholderiales</taxon>
        <taxon>Oxalobacteraceae</taxon>
        <taxon>Telluria group</taxon>
        <taxon>Massilia</taxon>
    </lineage>
</organism>
<dbReference type="CDD" id="cd00093">
    <property type="entry name" value="HTH_XRE"/>
    <property type="match status" value="1"/>
</dbReference>
<feature type="region of interest" description="Disordered" evidence="1">
    <location>
        <begin position="105"/>
        <end position="124"/>
    </location>
</feature>
<dbReference type="EMBL" id="VUYU01000025">
    <property type="protein sequence ID" value="NHZ37154.1"/>
    <property type="molecule type" value="Genomic_DNA"/>
</dbReference>
<evidence type="ECO:0000313" key="3">
    <source>
        <dbReference type="EMBL" id="NHZ37154.1"/>
    </source>
</evidence>
<dbReference type="SMART" id="SM00530">
    <property type="entry name" value="HTH_XRE"/>
    <property type="match status" value="1"/>
</dbReference>
<dbReference type="PROSITE" id="PS50943">
    <property type="entry name" value="HTH_CROC1"/>
    <property type="match status" value="1"/>
</dbReference>
<feature type="domain" description="HTH cro/C1-type" evidence="2">
    <location>
        <begin position="37"/>
        <end position="89"/>
    </location>
</feature>
<dbReference type="InterPro" id="IPR010982">
    <property type="entry name" value="Lambda_DNA-bd_dom_sf"/>
</dbReference>
<feature type="compositionally biased region" description="Basic residues" evidence="1">
    <location>
        <begin position="111"/>
        <end position="124"/>
    </location>
</feature>
<comment type="caution">
    <text evidence="3">The sequence shown here is derived from an EMBL/GenBank/DDBJ whole genome shotgun (WGS) entry which is preliminary data.</text>
</comment>
<name>A0ABX0LQV4_9BURK</name>
<protein>
    <submittedName>
        <fullName evidence="3">Helix-turn-helix transcriptional regulator</fullName>
    </submittedName>
</protein>
<keyword evidence="4" id="KW-1185">Reference proteome</keyword>